<dbReference type="AlphaFoldDB" id="A0A212UGB4"/>
<evidence type="ECO:0000313" key="2">
    <source>
        <dbReference type="EMBL" id="SNC77297.1"/>
    </source>
</evidence>
<dbReference type="RefSeq" id="WP_141106628.1">
    <property type="nucleotide sequence ID" value="NZ_FYEW01000003.1"/>
</dbReference>
<protein>
    <recommendedName>
        <fullName evidence="4">Apolipoprotein N-acyltransferase</fullName>
    </recommendedName>
</protein>
<gene>
    <name evidence="2" type="ORF">SAMN06265337_3880</name>
</gene>
<feature type="transmembrane region" description="Helical" evidence="1">
    <location>
        <begin position="12"/>
        <end position="34"/>
    </location>
</feature>
<keyword evidence="1" id="KW-0812">Transmembrane</keyword>
<dbReference type="EMBL" id="FYEW01000003">
    <property type="protein sequence ID" value="SNC77297.1"/>
    <property type="molecule type" value="Genomic_DNA"/>
</dbReference>
<feature type="transmembrane region" description="Helical" evidence="1">
    <location>
        <begin position="54"/>
        <end position="75"/>
    </location>
</feature>
<keyword evidence="1" id="KW-1133">Transmembrane helix</keyword>
<feature type="transmembrane region" description="Helical" evidence="1">
    <location>
        <begin position="96"/>
        <end position="120"/>
    </location>
</feature>
<keyword evidence="1" id="KW-0472">Membrane</keyword>
<accession>A0A212UGB4</accession>
<sequence>MTSPVSSQPKPRFLWLLLLILVFCAVFQLFLPWWSIVPVCFLLALWRGSPGGQAFLAGLLGAGLSWWIPATWLNLHGVERLAQRLATLLPLGGSSWVLVLVAGLLAGLVGGLAALSGAWVRQALAPRPVTSASQPT</sequence>
<reference evidence="3" key="1">
    <citation type="submission" date="2017-06" db="EMBL/GenBank/DDBJ databases">
        <authorList>
            <person name="Varghese N."/>
            <person name="Submissions S."/>
        </authorList>
    </citation>
    <scope>NUCLEOTIDE SEQUENCE [LARGE SCALE GENOMIC DNA]</scope>
    <source>
        <strain evidence="3">DSM 11116</strain>
    </source>
</reference>
<organism evidence="2 3">
    <name type="scientific">Hymenobacter gelipurpurascens</name>
    <dbReference type="NCBI Taxonomy" id="89968"/>
    <lineage>
        <taxon>Bacteria</taxon>
        <taxon>Pseudomonadati</taxon>
        <taxon>Bacteroidota</taxon>
        <taxon>Cytophagia</taxon>
        <taxon>Cytophagales</taxon>
        <taxon>Hymenobacteraceae</taxon>
        <taxon>Hymenobacter</taxon>
    </lineage>
</organism>
<evidence type="ECO:0008006" key="4">
    <source>
        <dbReference type="Google" id="ProtNLM"/>
    </source>
</evidence>
<proteinExistence type="predicted"/>
<evidence type="ECO:0000256" key="1">
    <source>
        <dbReference type="SAM" id="Phobius"/>
    </source>
</evidence>
<keyword evidence="3" id="KW-1185">Reference proteome</keyword>
<evidence type="ECO:0000313" key="3">
    <source>
        <dbReference type="Proteomes" id="UP000198131"/>
    </source>
</evidence>
<name>A0A212UGB4_9BACT</name>
<dbReference type="Proteomes" id="UP000198131">
    <property type="component" value="Unassembled WGS sequence"/>
</dbReference>